<organism evidence="1 2">
    <name type="scientific">Cirrhinus mrigala</name>
    <name type="common">Mrigala</name>
    <dbReference type="NCBI Taxonomy" id="683832"/>
    <lineage>
        <taxon>Eukaryota</taxon>
        <taxon>Metazoa</taxon>
        <taxon>Chordata</taxon>
        <taxon>Craniata</taxon>
        <taxon>Vertebrata</taxon>
        <taxon>Euteleostomi</taxon>
        <taxon>Actinopterygii</taxon>
        <taxon>Neopterygii</taxon>
        <taxon>Teleostei</taxon>
        <taxon>Ostariophysi</taxon>
        <taxon>Cypriniformes</taxon>
        <taxon>Cyprinidae</taxon>
        <taxon>Labeoninae</taxon>
        <taxon>Labeonini</taxon>
        <taxon>Cirrhinus</taxon>
    </lineage>
</organism>
<accession>A0ABD0S155</accession>
<dbReference type="Gene3D" id="3.30.70.1820">
    <property type="entry name" value="L1 transposable element, RRM domain"/>
    <property type="match status" value="1"/>
</dbReference>
<feature type="non-terminal residue" evidence="1">
    <location>
        <position position="1"/>
    </location>
</feature>
<protein>
    <recommendedName>
        <fullName evidence="3">Transposase</fullName>
    </recommendedName>
</protein>
<name>A0ABD0S155_CIRMR</name>
<comment type="caution">
    <text evidence="1">The sequence shown here is derived from an EMBL/GenBank/DDBJ whole genome shotgun (WGS) entry which is preliminary data.</text>
</comment>
<reference evidence="1 2" key="1">
    <citation type="submission" date="2024-05" db="EMBL/GenBank/DDBJ databases">
        <title>Genome sequencing and assembly of Indian major carp, Cirrhinus mrigala (Hamilton, 1822).</title>
        <authorList>
            <person name="Mohindra V."/>
            <person name="Chowdhury L.M."/>
            <person name="Lal K."/>
            <person name="Jena J.K."/>
        </authorList>
    </citation>
    <scope>NUCLEOTIDE SEQUENCE [LARGE SCALE GENOMIC DNA]</scope>
    <source>
        <strain evidence="1">CM1030</strain>
        <tissue evidence="1">Blood</tissue>
    </source>
</reference>
<evidence type="ECO:0000313" key="1">
    <source>
        <dbReference type="EMBL" id="KAL0203733.1"/>
    </source>
</evidence>
<dbReference type="Proteomes" id="UP001529510">
    <property type="component" value="Unassembled WGS sequence"/>
</dbReference>
<keyword evidence="2" id="KW-1185">Reference proteome</keyword>
<dbReference type="EMBL" id="JAMKFB020000001">
    <property type="protein sequence ID" value="KAL0203733.1"/>
    <property type="molecule type" value="Genomic_DNA"/>
</dbReference>
<evidence type="ECO:0000313" key="2">
    <source>
        <dbReference type="Proteomes" id="UP001529510"/>
    </source>
</evidence>
<sequence length="158" mass="18521">DLKQTNTILKEEVGVCKRYSWRWTLKLHGVQEKDGEDVHGVVINILGNVVPDISERMEETVDIAHRLGPRKKDGTCRSIMILFAFRRYRDIVWQSARDCKFLRVNKLRFTEALSPEDRVAREKLWPLVKKARDEGKKTSFRRSFALIDGKRFNYASVK</sequence>
<dbReference type="AlphaFoldDB" id="A0ABD0S155"/>
<evidence type="ECO:0008006" key="3">
    <source>
        <dbReference type="Google" id="ProtNLM"/>
    </source>
</evidence>
<proteinExistence type="predicted"/>
<gene>
    <name evidence="1" type="ORF">M9458_001751</name>
</gene>